<reference evidence="3 4" key="1">
    <citation type="submission" date="2019-02" db="EMBL/GenBank/DDBJ databases">
        <title>Deep-cultivation of Planctomycetes and their phenomic and genomic characterization uncovers novel biology.</title>
        <authorList>
            <person name="Wiegand S."/>
            <person name="Jogler M."/>
            <person name="Boedeker C."/>
            <person name="Pinto D."/>
            <person name="Vollmers J."/>
            <person name="Rivas-Marin E."/>
            <person name="Kohn T."/>
            <person name="Peeters S.H."/>
            <person name="Heuer A."/>
            <person name="Rast P."/>
            <person name="Oberbeckmann S."/>
            <person name="Bunk B."/>
            <person name="Jeske O."/>
            <person name="Meyerdierks A."/>
            <person name="Storesund J.E."/>
            <person name="Kallscheuer N."/>
            <person name="Luecker S."/>
            <person name="Lage O.M."/>
            <person name="Pohl T."/>
            <person name="Merkel B.J."/>
            <person name="Hornburger P."/>
            <person name="Mueller R.-W."/>
            <person name="Bruemmer F."/>
            <person name="Labrenz M."/>
            <person name="Spormann A.M."/>
            <person name="Op Den Camp H."/>
            <person name="Overmann J."/>
            <person name="Amann R."/>
            <person name="Jetten M.S.M."/>
            <person name="Mascher T."/>
            <person name="Medema M.H."/>
            <person name="Devos D.P."/>
            <person name="Kaster A.-K."/>
            <person name="Ovreas L."/>
            <person name="Rohde M."/>
            <person name="Galperin M.Y."/>
            <person name="Jogler C."/>
        </authorList>
    </citation>
    <scope>NUCLEOTIDE SEQUENCE [LARGE SCALE GENOMIC DNA]</scope>
    <source>
        <strain evidence="3 4">CA85</strain>
    </source>
</reference>
<dbReference type="PANTHER" id="PTHR34512:SF30">
    <property type="entry name" value="OUTER MEMBRANE PROTEIN ASSEMBLY FACTOR BAMB"/>
    <property type="match status" value="1"/>
</dbReference>
<dbReference type="SUPFAM" id="SSF50998">
    <property type="entry name" value="Quinoprotein alcohol dehydrogenase-like"/>
    <property type="match status" value="1"/>
</dbReference>
<protein>
    <submittedName>
        <fullName evidence="3">Outer membrane biogenesis protein BamB</fullName>
    </submittedName>
</protein>
<evidence type="ECO:0000313" key="4">
    <source>
        <dbReference type="Proteomes" id="UP000318053"/>
    </source>
</evidence>
<feature type="signal peptide" evidence="1">
    <location>
        <begin position="1"/>
        <end position="39"/>
    </location>
</feature>
<dbReference type="InterPro" id="IPR002372">
    <property type="entry name" value="PQQ_rpt_dom"/>
</dbReference>
<accession>A0A5C5XYS1</accession>
<dbReference type="OrthoDB" id="244732at2"/>
<dbReference type="InterPro" id="IPR018391">
    <property type="entry name" value="PQQ_b-propeller_rpt"/>
</dbReference>
<proteinExistence type="predicted"/>
<gene>
    <name evidence="3" type="ORF">CA85_27190</name>
</gene>
<dbReference type="InterPro" id="IPR015943">
    <property type="entry name" value="WD40/YVTN_repeat-like_dom_sf"/>
</dbReference>
<evidence type="ECO:0000259" key="2">
    <source>
        <dbReference type="Pfam" id="PF13360"/>
    </source>
</evidence>
<dbReference type="RefSeq" id="WP_146391695.1">
    <property type="nucleotide sequence ID" value="NZ_SJPK01000005.1"/>
</dbReference>
<dbReference type="EMBL" id="SJPK01000005">
    <property type="protein sequence ID" value="TWT66622.1"/>
    <property type="molecule type" value="Genomic_DNA"/>
</dbReference>
<dbReference type="Pfam" id="PF13360">
    <property type="entry name" value="PQQ_2"/>
    <property type="match status" value="1"/>
</dbReference>
<dbReference type="SMART" id="SM00564">
    <property type="entry name" value="PQQ"/>
    <property type="match status" value="3"/>
</dbReference>
<evidence type="ECO:0000256" key="1">
    <source>
        <dbReference type="SAM" id="SignalP"/>
    </source>
</evidence>
<keyword evidence="1" id="KW-0732">Signal</keyword>
<dbReference type="AlphaFoldDB" id="A0A5C5XYS1"/>
<keyword evidence="4" id="KW-1185">Reference proteome</keyword>
<comment type="caution">
    <text evidence="3">The sequence shown here is derived from an EMBL/GenBank/DDBJ whole genome shotgun (WGS) entry which is preliminary data.</text>
</comment>
<dbReference type="Proteomes" id="UP000318053">
    <property type="component" value="Unassembled WGS sequence"/>
</dbReference>
<feature type="domain" description="Pyrrolo-quinoline quinone repeat" evidence="2">
    <location>
        <begin position="111"/>
        <end position="375"/>
    </location>
</feature>
<dbReference type="InterPro" id="IPR011047">
    <property type="entry name" value="Quinoprotein_ADH-like_sf"/>
</dbReference>
<evidence type="ECO:0000313" key="3">
    <source>
        <dbReference type="EMBL" id="TWT66622.1"/>
    </source>
</evidence>
<organism evidence="3 4">
    <name type="scientific">Allorhodopirellula solitaria</name>
    <dbReference type="NCBI Taxonomy" id="2527987"/>
    <lineage>
        <taxon>Bacteria</taxon>
        <taxon>Pseudomonadati</taxon>
        <taxon>Planctomycetota</taxon>
        <taxon>Planctomycetia</taxon>
        <taxon>Pirellulales</taxon>
        <taxon>Pirellulaceae</taxon>
        <taxon>Allorhodopirellula</taxon>
    </lineage>
</organism>
<feature type="chain" id="PRO_5023034645" evidence="1">
    <location>
        <begin position="40"/>
        <end position="757"/>
    </location>
</feature>
<dbReference type="Gene3D" id="2.40.10.480">
    <property type="match status" value="1"/>
</dbReference>
<dbReference type="Gene3D" id="2.130.10.10">
    <property type="entry name" value="YVTN repeat-like/Quinoprotein amine dehydrogenase"/>
    <property type="match status" value="1"/>
</dbReference>
<dbReference type="PANTHER" id="PTHR34512">
    <property type="entry name" value="CELL SURFACE PROTEIN"/>
    <property type="match status" value="1"/>
</dbReference>
<name>A0A5C5XYS1_9BACT</name>
<sequence length="757" mass="82618" precursor="true">MSLQTETISLAQRHDARRSLLPACIAALLLSVFSSAAYADPGADWTYWRGPNFNGTAEAEGLVDDWDAAGGEGSNLLWKRDDLGARSTPVVMDGRLYMTTRSDRDTADEGQMVVCLDAKTGETLWENRFNVWLSDVPNTRVGWSSVVADPETGNVYVLGVCDLFLCLNGKTGETIWSKPLHEQFGMLSTYGGRTNFPVIHEDLVIISGIIINWGDASKPNHRLIAMDKLTGEVVWFSGTRDLPDDTTYSAPTLTTIDGQRQLILGGGDGAIWGFQPRSGKALWHYDLSRRGIFATPLVHGNRVYCSHSEENVTGRSMGGVAALEISGTGDETTAKELWKLEELVVGRSAPLVVDDRLYVVDDRCKLWVIDAATGDMIAERIAIGDRKQWPSLLYADEKIYVLTENGRWAILEITEDGVEFINKGRLRNEAFYGSPIVADGKLYFQGTSALYCVGNDTATQKPVILAEQLLGETPTEQNPDAAELLVVPAELLLQPGESVELSVRLFNALGQPLAAPAGDEVSYQVEGPGSVEGSTFTADAEASHEAATITAKVGDVSGSTRVRIVPPLPWKFTFDELSDPPLSWIGARYRHQIRTVDGSPALVKVSTIPKGARSRAWMGPSDLANYTIAADVRAERNGDQMPDIGVTAGGYALDLMGNSQQLQIRCWAPELRMAETIDFPWEPDRWYRLKLQSAIEGSGDNAVAVLKGKVWLRGEPEPEDWTITAQDDSPVMSASPGLYGNAKVAEFAIDNLEVTEN</sequence>